<name>A0AAV4WVU9_9ARAC</name>
<evidence type="ECO:0000256" key="1">
    <source>
        <dbReference type="SAM" id="MobiDB-lite"/>
    </source>
</evidence>
<organism evidence="2 3">
    <name type="scientific">Caerostris darwini</name>
    <dbReference type="NCBI Taxonomy" id="1538125"/>
    <lineage>
        <taxon>Eukaryota</taxon>
        <taxon>Metazoa</taxon>
        <taxon>Ecdysozoa</taxon>
        <taxon>Arthropoda</taxon>
        <taxon>Chelicerata</taxon>
        <taxon>Arachnida</taxon>
        <taxon>Araneae</taxon>
        <taxon>Araneomorphae</taxon>
        <taxon>Entelegynae</taxon>
        <taxon>Araneoidea</taxon>
        <taxon>Araneidae</taxon>
        <taxon>Caerostris</taxon>
    </lineage>
</organism>
<feature type="region of interest" description="Disordered" evidence="1">
    <location>
        <begin position="1"/>
        <end position="35"/>
    </location>
</feature>
<reference evidence="2 3" key="1">
    <citation type="submission" date="2021-06" db="EMBL/GenBank/DDBJ databases">
        <title>Caerostris darwini draft genome.</title>
        <authorList>
            <person name="Kono N."/>
            <person name="Arakawa K."/>
        </authorList>
    </citation>
    <scope>NUCLEOTIDE SEQUENCE [LARGE SCALE GENOMIC DNA]</scope>
</reference>
<keyword evidence="3" id="KW-1185">Reference proteome</keyword>
<evidence type="ECO:0000313" key="3">
    <source>
        <dbReference type="Proteomes" id="UP001054837"/>
    </source>
</evidence>
<dbReference type="EMBL" id="BPLQ01015273">
    <property type="protein sequence ID" value="GIY87022.1"/>
    <property type="molecule type" value="Genomic_DNA"/>
</dbReference>
<evidence type="ECO:0000313" key="2">
    <source>
        <dbReference type="EMBL" id="GIY87022.1"/>
    </source>
</evidence>
<sequence length="108" mass="12306">MQNITGSFCRPNRQPLMDEGRLTQTQPGQGNVGSSSIKHICKEPVTSFEPLTDISWIDCKLSGDVMLQLSHNLFKPFPINYRREKKSIDTTKRIGSHPFFARFNKPIV</sequence>
<dbReference type="AlphaFoldDB" id="A0AAV4WVU9"/>
<dbReference type="Proteomes" id="UP001054837">
    <property type="component" value="Unassembled WGS sequence"/>
</dbReference>
<protein>
    <submittedName>
        <fullName evidence="2">Uncharacterized protein</fullName>
    </submittedName>
</protein>
<comment type="caution">
    <text evidence="2">The sequence shown here is derived from an EMBL/GenBank/DDBJ whole genome shotgun (WGS) entry which is preliminary data.</text>
</comment>
<feature type="compositionally biased region" description="Polar residues" evidence="1">
    <location>
        <begin position="22"/>
        <end position="35"/>
    </location>
</feature>
<accession>A0AAV4WVU9</accession>
<proteinExistence type="predicted"/>
<gene>
    <name evidence="2" type="ORF">CDAR_591861</name>
</gene>